<evidence type="ECO:0008006" key="3">
    <source>
        <dbReference type="Google" id="ProtNLM"/>
    </source>
</evidence>
<name>A0ABQ0C9F1_9PROT</name>
<gene>
    <name evidence="1" type="ORF">SIID45300_01836</name>
</gene>
<reference evidence="1 2" key="2">
    <citation type="submission" date="2024-09" db="EMBL/GenBank/DDBJ databases">
        <title>Draft genome sequence of Candidatus Magnetaquicoccaceae bacterium FCR-1.</title>
        <authorList>
            <person name="Shimoshige H."/>
            <person name="Shimamura S."/>
            <person name="Taoka A."/>
            <person name="Kobayashi H."/>
            <person name="Maekawa T."/>
        </authorList>
    </citation>
    <scope>NUCLEOTIDE SEQUENCE [LARGE SCALE GENOMIC DNA]</scope>
    <source>
        <strain evidence="1 2">FCR-1</strain>
    </source>
</reference>
<evidence type="ECO:0000313" key="2">
    <source>
        <dbReference type="Proteomes" id="UP001628193"/>
    </source>
</evidence>
<accession>A0ABQ0C9F1</accession>
<dbReference type="SUPFAM" id="SSF53067">
    <property type="entry name" value="Actin-like ATPase domain"/>
    <property type="match status" value="1"/>
</dbReference>
<dbReference type="EMBL" id="BAAFGK010000004">
    <property type="protein sequence ID" value="GAB0057507.1"/>
    <property type="molecule type" value="Genomic_DNA"/>
</dbReference>
<reference evidence="1 2" key="1">
    <citation type="submission" date="2024-05" db="EMBL/GenBank/DDBJ databases">
        <authorList>
            <consortium name="Candidatus Magnetaquicoccaceae bacterium FCR-1 genome sequencing consortium"/>
            <person name="Shimoshige H."/>
            <person name="Shimamura S."/>
            <person name="Taoka A."/>
            <person name="Kobayashi H."/>
            <person name="Maekawa T."/>
        </authorList>
    </citation>
    <scope>NUCLEOTIDE SEQUENCE [LARGE SCALE GENOMIC DNA]</scope>
    <source>
        <strain evidence="1 2">FCR-1</strain>
    </source>
</reference>
<comment type="caution">
    <text evidence="1">The sequence shown here is derived from an EMBL/GenBank/DDBJ whole genome shotgun (WGS) entry which is preliminary data.</text>
</comment>
<protein>
    <recommendedName>
        <fullName evidence="3">Molecular chaperone</fullName>
    </recommendedName>
</protein>
<dbReference type="RefSeq" id="WP_420905205.1">
    <property type="nucleotide sequence ID" value="NZ_BAAFGK010000004.1"/>
</dbReference>
<dbReference type="Proteomes" id="UP001628193">
    <property type="component" value="Unassembled WGS sequence"/>
</dbReference>
<evidence type="ECO:0000313" key="1">
    <source>
        <dbReference type="EMBL" id="GAB0057507.1"/>
    </source>
</evidence>
<sequence>MKVYSIRLRENRLVPRLPSEVDPQARKKLRDLREEILGLLTRQRFISFIKQPKLHFDNQLNCLWLLHEFSSTPEQMFQHVARLQIYAFRHWEIPAMEELRSVAREDLFRNNEKFRGSTFLSRDPAPSGPGYRTLTFGGASGENETTETPQMVLPIHRVAQRDVFAFILNHGLIPRDVEGVGEKMHQLYLLTKEVNEKNRNSNEPALPSLKALQNRLLEGDWIRARLPILEPSYLVDMEKGLWELYQPNPPSGKGWIEMTLDPPWEARNPEMDVRQGVIAIDFGTSSTVVACRENGKTTLLRVGMPDFFRKPSPADYQNPTVLEFIHLPRLLAAWTSEAHQPLTRWDDFHFSHEALKNYRENEANQRIVASMVTNIKQWPLSPPEMRARRITDQNTGLELEIRSTDAPMPVRGQSISVSREDPFDPIELYAYYLGLFINHRTNGLFLEYYMTFPVTYPREIKKTILTAFARGLMRSLPESLMSSPMMERFQMREEASEPAAYAACALEELDIAPTLHGTAYAVFDFGGGSTDFDFGLYRQPTPQEIEQGYERVIERFGASGDMYLGGENLVAHLAYIAFKQNLEICREHQLPFSMPPEADKFPGHELFLDNSHVAQTNTALLTAKVRQMWENFRWDLEEPVPPADGSPKKSSRRMSDRIADALSQYLMDENFSLATDTLTLSPPDNFLEVQMEFLNRGREKVPVMFRIDRDKINHFLVRRVGKGIHRFFIAMKQAFEARGITPREVHILQAGNASRALLVQALFAAMLQNKMFKWCPPPEGIAKNTALEEIQKAVAFPRFVVHRPPVGDPDNPYRPTAKTGVAIGLLKLIPGETLLALNATPSCETGEAPFRIFVGRLNNGYFQPVLLQNGAYREWRELGVPTRGAFVLLYSNSPQAGMGNLPRGSEELQEKNITFGPGLIKDKRLFIQATGPTEVELCLADSIEQIQQKPEEVQQQMKISL</sequence>
<proteinExistence type="predicted"/>
<keyword evidence="2" id="KW-1185">Reference proteome</keyword>
<dbReference type="InterPro" id="IPR043129">
    <property type="entry name" value="ATPase_NBD"/>
</dbReference>
<organism evidence="1 2">
    <name type="scientific">Candidatus Magnetaquiglobus chichijimensis</name>
    <dbReference type="NCBI Taxonomy" id="3141448"/>
    <lineage>
        <taxon>Bacteria</taxon>
        <taxon>Pseudomonadati</taxon>
        <taxon>Pseudomonadota</taxon>
        <taxon>Magnetococcia</taxon>
        <taxon>Magnetococcales</taxon>
        <taxon>Candidatus Magnetaquicoccaceae</taxon>
        <taxon>Candidatus Magnetaquiglobus</taxon>
    </lineage>
</organism>